<keyword evidence="3" id="KW-1185">Reference proteome</keyword>
<dbReference type="Proteomes" id="UP001152300">
    <property type="component" value="Unassembled WGS sequence"/>
</dbReference>
<dbReference type="EMBL" id="JAPEIS010000001">
    <property type="protein sequence ID" value="KAJ8071603.1"/>
    <property type="molecule type" value="Genomic_DNA"/>
</dbReference>
<proteinExistence type="predicted"/>
<sequence>MFQALKESMTEKVQPQPQPKDADGHPSTQEKVLAQINEKIKAAQEATENASQAREKAGSLPDSEDAQEQKAKLLEEAQKLEKRANSELKIAQRLQSGVWQGGAGGAGIGAGVGMGLGTVVGSVVGGVVSVPTTGLGLLAGVGAGAAHGPWFKLPKIGGEEGEKGKGDEDVVEGEVKMEEGELEKVEANTEEEKEKEKEKK</sequence>
<dbReference type="AlphaFoldDB" id="A0A9X0B000"/>
<dbReference type="OrthoDB" id="3563480at2759"/>
<evidence type="ECO:0000256" key="1">
    <source>
        <dbReference type="SAM" id="MobiDB-lite"/>
    </source>
</evidence>
<organism evidence="2 3">
    <name type="scientific">Sclerotinia nivalis</name>
    <dbReference type="NCBI Taxonomy" id="352851"/>
    <lineage>
        <taxon>Eukaryota</taxon>
        <taxon>Fungi</taxon>
        <taxon>Dikarya</taxon>
        <taxon>Ascomycota</taxon>
        <taxon>Pezizomycotina</taxon>
        <taxon>Leotiomycetes</taxon>
        <taxon>Helotiales</taxon>
        <taxon>Sclerotiniaceae</taxon>
        <taxon>Sclerotinia</taxon>
    </lineage>
</organism>
<reference evidence="2" key="1">
    <citation type="submission" date="2022-11" db="EMBL/GenBank/DDBJ databases">
        <title>Genome Resource of Sclerotinia nivalis Strain SnTB1, a Plant Pathogen Isolated from American Ginseng.</title>
        <authorList>
            <person name="Fan S."/>
        </authorList>
    </citation>
    <scope>NUCLEOTIDE SEQUENCE</scope>
    <source>
        <strain evidence="2">SnTB1</strain>
    </source>
</reference>
<feature type="region of interest" description="Disordered" evidence="1">
    <location>
        <begin position="154"/>
        <end position="200"/>
    </location>
</feature>
<evidence type="ECO:0000313" key="3">
    <source>
        <dbReference type="Proteomes" id="UP001152300"/>
    </source>
</evidence>
<protein>
    <submittedName>
        <fullName evidence="2">Uncharacterized protein</fullName>
    </submittedName>
</protein>
<feature type="compositionally biased region" description="Basic and acidic residues" evidence="1">
    <location>
        <begin position="157"/>
        <end position="200"/>
    </location>
</feature>
<feature type="region of interest" description="Disordered" evidence="1">
    <location>
        <begin position="1"/>
        <end position="78"/>
    </location>
</feature>
<evidence type="ECO:0000313" key="2">
    <source>
        <dbReference type="EMBL" id="KAJ8071603.1"/>
    </source>
</evidence>
<accession>A0A9X0B000</accession>
<feature type="compositionally biased region" description="Basic and acidic residues" evidence="1">
    <location>
        <begin position="67"/>
        <end position="78"/>
    </location>
</feature>
<gene>
    <name evidence="2" type="ORF">OCU04_001926</name>
</gene>
<name>A0A9X0B000_9HELO</name>
<comment type="caution">
    <text evidence="2">The sequence shown here is derived from an EMBL/GenBank/DDBJ whole genome shotgun (WGS) entry which is preliminary data.</text>
</comment>